<protein>
    <submittedName>
        <fullName evidence="2">Uncharacterized protein</fullName>
    </submittedName>
</protein>
<dbReference type="KEGG" id="ppj:RK21_00411"/>
<feature type="region of interest" description="Disordered" evidence="1">
    <location>
        <begin position="32"/>
        <end position="53"/>
    </location>
</feature>
<reference evidence="2 3" key="1">
    <citation type="submission" date="2017-09" db="EMBL/GenBank/DDBJ databases">
        <authorList>
            <person name="Ehlers B."/>
            <person name="Leendertz F.H."/>
        </authorList>
    </citation>
    <scope>NUCLEOTIDE SEQUENCE [LARGE SCALE GENOMIC DNA]</scope>
    <source>
        <strain evidence="2 3">DJ-1</strain>
    </source>
</reference>
<gene>
    <name evidence="2" type="ORF">CMV24_28290</name>
</gene>
<proteinExistence type="predicted"/>
<organism evidence="2 3">
    <name type="scientific">Pseudomonas plecoglossicida</name>
    <dbReference type="NCBI Taxonomy" id="70775"/>
    <lineage>
        <taxon>Bacteria</taxon>
        <taxon>Pseudomonadati</taxon>
        <taxon>Pseudomonadota</taxon>
        <taxon>Gammaproteobacteria</taxon>
        <taxon>Pseudomonadales</taxon>
        <taxon>Pseudomonadaceae</taxon>
        <taxon>Pseudomonas</taxon>
    </lineage>
</organism>
<evidence type="ECO:0000313" key="2">
    <source>
        <dbReference type="EMBL" id="PBJ92215.1"/>
    </source>
</evidence>
<sequence>MSQDNLIDFDAERAKRVHDLKEKRLNEMRNAFEQALPLNSAKKKKPKGKPKKR</sequence>
<feature type="compositionally biased region" description="Basic residues" evidence="1">
    <location>
        <begin position="41"/>
        <end position="53"/>
    </location>
</feature>
<dbReference type="EMBL" id="NTME01000058">
    <property type="protein sequence ID" value="PBJ92215.1"/>
    <property type="molecule type" value="Genomic_DNA"/>
</dbReference>
<dbReference type="Proteomes" id="UP000218102">
    <property type="component" value="Unassembled WGS sequence"/>
</dbReference>
<dbReference type="RefSeq" id="WP_003258944.1">
    <property type="nucleotide sequence ID" value="NZ_CP010359.1"/>
</dbReference>
<dbReference type="AlphaFoldDB" id="A0A0B5K0I4"/>
<evidence type="ECO:0000313" key="3">
    <source>
        <dbReference type="Proteomes" id="UP000218102"/>
    </source>
</evidence>
<dbReference type="GeneID" id="97169632"/>
<name>A0A0B5K0I4_PSEDL</name>
<accession>A0A0B5K0I4</accession>
<comment type="caution">
    <text evidence="2">The sequence shown here is derived from an EMBL/GenBank/DDBJ whole genome shotgun (WGS) entry which is preliminary data.</text>
</comment>
<dbReference type="STRING" id="1215115.GCA_000688275_01846"/>
<evidence type="ECO:0000256" key="1">
    <source>
        <dbReference type="SAM" id="MobiDB-lite"/>
    </source>
</evidence>